<evidence type="ECO:0000313" key="9">
    <source>
        <dbReference type="EMBL" id="JAG09375.1"/>
    </source>
</evidence>
<gene>
    <name evidence="9" type="primary">SIRT5</name>
    <name evidence="9" type="ORF">CM83_36333</name>
    <name evidence="10" type="ORF">g.27561</name>
</gene>
<feature type="region of interest" description="Disordered" evidence="7">
    <location>
        <begin position="120"/>
        <end position="168"/>
    </location>
</feature>
<dbReference type="GO" id="GO:0005337">
    <property type="term" value="F:nucleoside transmembrane transporter activity"/>
    <property type="evidence" value="ECO:0007669"/>
    <property type="project" value="InterPro"/>
</dbReference>
<dbReference type="InterPro" id="IPR002259">
    <property type="entry name" value="Eqnu_transpt"/>
</dbReference>
<evidence type="ECO:0000256" key="6">
    <source>
        <dbReference type="ARBA" id="ARBA00023136"/>
    </source>
</evidence>
<dbReference type="PANTHER" id="PTHR10332:SF10">
    <property type="entry name" value="EQUILIBRATIVE NUCLEOSIDE TRANSPORTER 4"/>
    <property type="match status" value="1"/>
</dbReference>
<sequence length="168" mass="18608">MFGAFPSRYLGAVMGGAGVSGALTSTLQMIVRGALQDGFEDVRTQSKIYYGLSVGVQTTTFICLILFRWNSFAQKYVACFQRASEGNGENDTEGTQVGSLGAWHNQNYDHNNVYRNTASHKRNENAEDEQRQYQQCDEPVMGHPSLDDVRGGRAHDQLQISHTNHTGT</sequence>
<dbReference type="Pfam" id="PF01733">
    <property type="entry name" value="Nucleoside_tran"/>
    <property type="match status" value="1"/>
</dbReference>
<reference evidence="10" key="3">
    <citation type="journal article" date="2016" name="Gigascience">
        <title>De novo construction of an expanded transcriptome assembly for the western tarnished plant bug, Lygus hesperus.</title>
        <authorList>
            <person name="Tassone E.E."/>
            <person name="Geib S.M."/>
            <person name="Hall B."/>
            <person name="Fabrick J.A."/>
            <person name="Brent C.S."/>
            <person name="Hull J.J."/>
        </authorList>
    </citation>
    <scope>NUCLEOTIDE SEQUENCE</scope>
</reference>
<feature type="compositionally biased region" description="Polar residues" evidence="7">
    <location>
        <begin position="158"/>
        <end position="168"/>
    </location>
</feature>
<evidence type="ECO:0000256" key="4">
    <source>
        <dbReference type="ARBA" id="ARBA00022692"/>
    </source>
</evidence>
<evidence type="ECO:0000256" key="8">
    <source>
        <dbReference type="SAM" id="Phobius"/>
    </source>
</evidence>
<evidence type="ECO:0000256" key="7">
    <source>
        <dbReference type="SAM" id="MobiDB-lite"/>
    </source>
</evidence>
<organism evidence="9">
    <name type="scientific">Lygus hesperus</name>
    <name type="common">Western plant bug</name>
    <dbReference type="NCBI Taxonomy" id="30085"/>
    <lineage>
        <taxon>Eukaryota</taxon>
        <taxon>Metazoa</taxon>
        <taxon>Ecdysozoa</taxon>
        <taxon>Arthropoda</taxon>
        <taxon>Hexapoda</taxon>
        <taxon>Insecta</taxon>
        <taxon>Pterygota</taxon>
        <taxon>Neoptera</taxon>
        <taxon>Paraneoptera</taxon>
        <taxon>Hemiptera</taxon>
        <taxon>Heteroptera</taxon>
        <taxon>Panheteroptera</taxon>
        <taxon>Cimicomorpha</taxon>
        <taxon>Miridae</taxon>
        <taxon>Mirini</taxon>
        <taxon>Lygus</taxon>
    </lineage>
</organism>
<dbReference type="GO" id="GO:0005886">
    <property type="term" value="C:plasma membrane"/>
    <property type="evidence" value="ECO:0007669"/>
    <property type="project" value="TreeGrafter"/>
</dbReference>
<evidence type="ECO:0000256" key="3">
    <source>
        <dbReference type="ARBA" id="ARBA00022448"/>
    </source>
</evidence>
<dbReference type="PANTHER" id="PTHR10332">
    <property type="entry name" value="EQUILIBRATIVE NUCLEOSIDE TRANSPORTER"/>
    <property type="match status" value="1"/>
</dbReference>
<comment type="similarity">
    <text evidence="2">Belongs to the SLC29A/ENT transporter (TC 2.A.57) family.</text>
</comment>
<dbReference type="AlphaFoldDB" id="A0A0A9WWY9"/>
<keyword evidence="3" id="KW-0813">Transport</keyword>
<evidence type="ECO:0000256" key="5">
    <source>
        <dbReference type="ARBA" id="ARBA00022989"/>
    </source>
</evidence>
<dbReference type="EMBL" id="GBHO01034229">
    <property type="protein sequence ID" value="JAG09375.1"/>
    <property type="molecule type" value="Transcribed_RNA"/>
</dbReference>
<keyword evidence="6 8" id="KW-0472">Membrane</keyword>
<reference evidence="9" key="1">
    <citation type="journal article" date="2014" name="PLoS ONE">
        <title>Transcriptome-Based Identification of ABC Transporters in the Western Tarnished Plant Bug Lygus hesperus.</title>
        <authorList>
            <person name="Hull J.J."/>
            <person name="Chaney K."/>
            <person name="Geib S.M."/>
            <person name="Fabrick J.A."/>
            <person name="Brent C.S."/>
            <person name="Walsh D."/>
            <person name="Lavine L.C."/>
        </authorList>
    </citation>
    <scope>NUCLEOTIDE SEQUENCE</scope>
</reference>
<evidence type="ECO:0000256" key="2">
    <source>
        <dbReference type="ARBA" id="ARBA00007965"/>
    </source>
</evidence>
<accession>A0A0A9WWY9</accession>
<keyword evidence="5 8" id="KW-1133">Transmembrane helix</keyword>
<feature type="compositionally biased region" description="Basic and acidic residues" evidence="7">
    <location>
        <begin position="145"/>
        <end position="156"/>
    </location>
</feature>
<proteinExistence type="inferred from homology"/>
<keyword evidence="4 8" id="KW-0812">Transmembrane</keyword>
<dbReference type="EMBL" id="GDHC01016553">
    <property type="protein sequence ID" value="JAQ02076.1"/>
    <property type="molecule type" value="Transcribed_RNA"/>
</dbReference>
<name>A0A0A9WWY9_LYGHE</name>
<evidence type="ECO:0000313" key="10">
    <source>
        <dbReference type="EMBL" id="JAQ02076.1"/>
    </source>
</evidence>
<feature type="compositionally biased region" description="Basic and acidic residues" evidence="7">
    <location>
        <begin position="121"/>
        <end position="131"/>
    </location>
</feature>
<reference evidence="9" key="2">
    <citation type="submission" date="2014-07" db="EMBL/GenBank/DDBJ databases">
        <authorList>
            <person name="Hull J."/>
        </authorList>
    </citation>
    <scope>NUCLEOTIDE SEQUENCE</scope>
</reference>
<evidence type="ECO:0000256" key="1">
    <source>
        <dbReference type="ARBA" id="ARBA00004141"/>
    </source>
</evidence>
<protein>
    <submittedName>
        <fullName evidence="9">NAD-dependent lysine demalonylase and desuccinylase sirtuin-5, mitochondrial</fullName>
    </submittedName>
</protein>
<comment type="subcellular location">
    <subcellularLocation>
        <location evidence="1">Membrane</location>
        <topology evidence="1">Multi-pass membrane protein</topology>
    </subcellularLocation>
</comment>
<feature type="transmembrane region" description="Helical" evidence="8">
    <location>
        <begin position="48"/>
        <end position="67"/>
    </location>
</feature>